<comment type="caution">
    <text evidence="1">The sequence shown here is derived from an EMBL/GenBank/DDBJ whole genome shotgun (WGS) entry which is preliminary data.</text>
</comment>
<gene>
    <name evidence="1" type="ORF">COT71_01380</name>
</gene>
<dbReference type="SUPFAM" id="SSF50974">
    <property type="entry name" value="Nitrous oxide reductase, N-terminal domain"/>
    <property type="match status" value="1"/>
</dbReference>
<evidence type="ECO:0000313" key="2">
    <source>
        <dbReference type="Proteomes" id="UP000230731"/>
    </source>
</evidence>
<reference evidence="2" key="1">
    <citation type="submission" date="2017-09" db="EMBL/GenBank/DDBJ databases">
        <title>Depth-based differentiation of microbial function through sediment-hosted aquifers and enrichment of novel symbionts in the deep terrestrial subsurface.</title>
        <authorList>
            <person name="Probst A.J."/>
            <person name="Ladd B."/>
            <person name="Jarett J.K."/>
            <person name="Geller-Mcgrath D.E."/>
            <person name="Sieber C.M.K."/>
            <person name="Emerson J.B."/>
            <person name="Anantharaman K."/>
            <person name="Thomas B.C."/>
            <person name="Malmstrom R."/>
            <person name="Stieglmeier M."/>
            <person name="Klingl A."/>
            <person name="Woyke T."/>
            <person name="Ryan C.M."/>
            <person name="Banfield J.F."/>
        </authorList>
    </citation>
    <scope>NUCLEOTIDE SEQUENCE [LARGE SCALE GENOMIC DNA]</scope>
</reference>
<dbReference type="EMBL" id="PEZP01000016">
    <property type="protein sequence ID" value="PIT98302.1"/>
    <property type="molecule type" value="Genomic_DNA"/>
</dbReference>
<dbReference type="Gene3D" id="2.120.10.30">
    <property type="entry name" value="TolB, C-terminal domain"/>
    <property type="match status" value="1"/>
</dbReference>
<dbReference type="Proteomes" id="UP000230731">
    <property type="component" value="Unassembled WGS sequence"/>
</dbReference>
<sequence>MRIFHTIVVLLLLIAGAAGGYWYYTQQQPTITADQPAPSPSPQPTTLPQFTITAVQTTDTGRRLITCQPRPDQPQKARCRSLEHQRNESEAVTDGQFWYYYQVQDKKIRLVRQHIASGKTTTIIEQTPLASPRGLIVSPDNRKIVYWLDNIDEPKKQLTELWFYDADTGGTQLVAEKIYRPAVLTQPRFNRAGTVLWFIGDASKPGENSKPELLIAAVKPVGLAARHLHVDWGALQTLVARGVMDISPDGSAAAFADRVLNRTRLTISREPEEQTAALAGGDIVYLHWRDNQTLTYVLQERDYFSFWETSGGLHRQLSRYPGQIESIRGPADGSYFVFAVREGMRTNAVALETDSHRLTPLFPLPAFGKRTYIVQALQQDPDGATPGITAELDDGQLAAFIDKHIGDIAQNPAAKPQRLIITGQSNTLLVDYRDEAGEAHRFLLTVRDAVNAEWSILARYRAAGAEWVRETGSSQEAPKPLRLYEWEPNPGQWILKEEYGAK</sequence>
<dbReference type="InterPro" id="IPR011045">
    <property type="entry name" value="N2O_reductase_N"/>
</dbReference>
<evidence type="ECO:0000313" key="1">
    <source>
        <dbReference type="EMBL" id="PIT98302.1"/>
    </source>
</evidence>
<organism evidence="1 2">
    <name type="scientific">Candidatus Andersenbacteria bacterium CG10_big_fil_rev_8_21_14_0_10_54_11</name>
    <dbReference type="NCBI Taxonomy" id="1974485"/>
    <lineage>
        <taxon>Bacteria</taxon>
        <taxon>Candidatus Anderseniibacteriota</taxon>
    </lineage>
</organism>
<dbReference type="SUPFAM" id="SSF82171">
    <property type="entry name" value="DPP6 N-terminal domain-like"/>
    <property type="match status" value="1"/>
</dbReference>
<dbReference type="AlphaFoldDB" id="A0A2M6WZR1"/>
<protein>
    <submittedName>
        <fullName evidence="1">Uncharacterized protein</fullName>
    </submittedName>
</protein>
<proteinExistence type="predicted"/>
<name>A0A2M6WZR1_9BACT</name>
<dbReference type="InterPro" id="IPR011042">
    <property type="entry name" value="6-blade_b-propeller_TolB-like"/>
</dbReference>
<accession>A0A2M6WZR1</accession>